<dbReference type="KEGG" id="plon:Pla110_27360"/>
<feature type="domain" description="Pyrrolo-quinoline quinone repeat" evidence="2">
    <location>
        <begin position="309"/>
        <end position="371"/>
    </location>
</feature>
<proteinExistence type="predicted"/>
<dbReference type="PANTHER" id="PTHR34512">
    <property type="entry name" value="CELL SURFACE PROTEIN"/>
    <property type="match status" value="1"/>
</dbReference>
<keyword evidence="4" id="KW-1185">Reference proteome</keyword>
<feature type="signal peptide" evidence="1">
    <location>
        <begin position="1"/>
        <end position="28"/>
    </location>
</feature>
<dbReference type="OrthoDB" id="244732at2"/>
<keyword evidence="1" id="KW-0732">Signal</keyword>
<organism evidence="3 4">
    <name type="scientific">Polystyrenella longa</name>
    <dbReference type="NCBI Taxonomy" id="2528007"/>
    <lineage>
        <taxon>Bacteria</taxon>
        <taxon>Pseudomonadati</taxon>
        <taxon>Planctomycetota</taxon>
        <taxon>Planctomycetia</taxon>
        <taxon>Planctomycetales</taxon>
        <taxon>Planctomycetaceae</taxon>
        <taxon>Polystyrenella</taxon>
    </lineage>
</organism>
<dbReference type="EMBL" id="CP036281">
    <property type="protein sequence ID" value="QDU80999.1"/>
    <property type="molecule type" value="Genomic_DNA"/>
</dbReference>
<reference evidence="3 4" key="1">
    <citation type="submission" date="2019-02" db="EMBL/GenBank/DDBJ databases">
        <title>Deep-cultivation of Planctomycetes and their phenomic and genomic characterization uncovers novel biology.</title>
        <authorList>
            <person name="Wiegand S."/>
            <person name="Jogler M."/>
            <person name="Boedeker C."/>
            <person name="Pinto D."/>
            <person name="Vollmers J."/>
            <person name="Rivas-Marin E."/>
            <person name="Kohn T."/>
            <person name="Peeters S.H."/>
            <person name="Heuer A."/>
            <person name="Rast P."/>
            <person name="Oberbeckmann S."/>
            <person name="Bunk B."/>
            <person name="Jeske O."/>
            <person name="Meyerdierks A."/>
            <person name="Storesund J.E."/>
            <person name="Kallscheuer N."/>
            <person name="Luecker S."/>
            <person name="Lage O.M."/>
            <person name="Pohl T."/>
            <person name="Merkel B.J."/>
            <person name="Hornburger P."/>
            <person name="Mueller R.-W."/>
            <person name="Bruemmer F."/>
            <person name="Labrenz M."/>
            <person name="Spormann A.M."/>
            <person name="Op den Camp H."/>
            <person name="Overmann J."/>
            <person name="Amann R."/>
            <person name="Jetten M.S.M."/>
            <person name="Mascher T."/>
            <person name="Medema M.H."/>
            <person name="Devos D.P."/>
            <person name="Kaster A.-K."/>
            <person name="Ovreas L."/>
            <person name="Rohde M."/>
            <person name="Galperin M.Y."/>
            <person name="Jogler C."/>
        </authorList>
    </citation>
    <scope>NUCLEOTIDE SEQUENCE [LARGE SCALE GENOMIC DNA]</scope>
    <source>
        <strain evidence="3 4">Pla110</strain>
    </source>
</reference>
<evidence type="ECO:0000313" key="4">
    <source>
        <dbReference type="Proteomes" id="UP000317178"/>
    </source>
</evidence>
<dbReference type="Gene3D" id="2.130.10.10">
    <property type="entry name" value="YVTN repeat-like/Quinoprotein amine dehydrogenase"/>
    <property type="match status" value="2"/>
</dbReference>
<dbReference type="SUPFAM" id="SSF50998">
    <property type="entry name" value="Quinoprotein alcohol dehydrogenase-like"/>
    <property type="match status" value="1"/>
</dbReference>
<evidence type="ECO:0000256" key="1">
    <source>
        <dbReference type="SAM" id="SignalP"/>
    </source>
</evidence>
<dbReference type="InterPro" id="IPR015943">
    <property type="entry name" value="WD40/YVTN_repeat-like_dom_sf"/>
</dbReference>
<sequence precursor="true">MRLTFRFSLLLALVAMTCLSHGTSSVQADEWRQFRGNDCTSLALDASLPLEFGEDKNIAWKKSLVGRGLSGPIVVSNRVYLTSSSGFDQSRLHVLCYDAESGDQLWERTFAATGRTICHEKMCVATPTPASDGERIFAFFSSNDVACLDLDGNLLWYRGLTFDYPNASNSLGMSSSPIVVDDVAIFQVECDADSLAFGLDTRTGETKWQLSRPRRANWTSPSVYPVGDSSLQQVALLQSSAGLDAINPQDGKTLWSFEDGASTIPSSVVAGETIYVPSNGVTAIKPHASSPAPEMLGSIQNLSPSTPSPIAFDGKVYTVNRSGVLACGDVEAEKRLWQLRLGGRFSSTPIIADGKMYAFNEEGICFVVDLTGDKGKIVSENPLNETILCTPAVAHNAMFVRSDDTLWKIASEK</sequence>
<dbReference type="InterPro" id="IPR002372">
    <property type="entry name" value="PQQ_rpt_dom"/>
</dbReference>
<evidence type="ECO:0000259" key="2">
    <source>
        <dbReference type="Pfam" id="PF13360"/>
    </source>
</evidence>
<protein>
    <submittedName>
        <fullName evidence="3">Outer membrane biogenesis protein BamB</fullName>
    </submittedName>
</protein>
<dbReference type="PANTHER" id="PTHR34512:SF30">
    <property type="entry name" value="OUTER MEMBRANE PROTEIN ASSEMBLY FACTOR BAMB"/>
    <property type="match status" value="1"/>
</dbReference>
<dbReference type="InterPro" id="IPR011047">
    <property type="entry name" value="Quinoprotein_ADH-like_sf"/>
</dbReference>
<gene>
    <name evidence="3" type="ORF">Pla110_27360</name>
</gene>
<accession>A0A518CP51</accession>
<dbReference type="Proteomes" id="UP000317178">
    <property type="component" value="Chromosome"/>
</dbReference>
<dbReference type="AlphaFoldDB" id="A0A518CP51"/>
<evidence type="ECO:0000313" key="3">
    <source>
        <dbReference type="EMBL" id="QDU80999.1"/>
    </source>
</evidence>
<dbReference type="RefSeq" id="WP_144996225.1">
    <property type="nucleotide sequence ID" value="NZ_CP036281.1"/>
</dbReference>
<feature type="domain" description="Pyrrolo-quinoline quinone repeat" evidence="2">
    <location>
        <begin position="54"/>
        <end position="186"/>
    </location>
</feature>
<name>A0A518CP51_9PLAN</name>
<dbReference type="Pfam" id="PF13360">
    <property type="entry name" value="PQQ_2"/>
    <property type="match status" value="2"/>
</dbReference>
<feature type="chain" id="PRO_5021760808" evidence="1">
    <location>
        <begin position="29"/>
        <end position="413"/>
    </location>
</feature>